<dbReference type="InterPro" id="IPR013325">
    <property type="entry name" value="RNA_pol_sigma_r2"/>
</dbReference>
<reference evidence="7 8" key="2">
    <citation type="journal article" date="2016" name="Int. J. Syst. Evol. Microbiol.">
        <title>Lutibacter profundi sp. nov., isolated from a deep-sea hydrothermal system on the Arctic Mid-Ocean Ridge and emended description of the genus Lutibacter.</title>
        <authorList>
            <person name="Le Moine Bauer S."/>
            <person name="Roalkvam I."/>
            <person name="Steen I.H."/>
            <person name="Dahle H."/>
        </authorList>
    </citation>
    <scope>NUCLEOTIDE SEQUENCE [LARGE SCALE GENOMIC DNA]</scope>
    <source>
        <strain evidence="7 8">LP1</strain>
    </source>
</reference>
<feature type="domain" description="RNA polymerase sigma-70 region 2" evidence="6">
    <location>
        <begin position="27"/>
        <end position="94"/>
    </location>
</feature>
<evidence type="ECO:0000256" key="4">
    <source>
        <dbReference type="ARBA" id="ARBA00023125"/>
    </source>
</evidence>
<evidence type="ECO:0000256" key="5">
    <source>
        <dbReference type="ARBA" id="ARBA00023163"/>
    </source>
</evidence>
<accession>A0A0X8G7M9</accession>
<keyword evidence="3" id="KW-0731">Sigma factor</keyword>
<dbReference type="EMBL" id="CP013355">
    <property type="protein sequence ID" value="AMC11540.1"/>
    <property type="molecule type" value="Genomic_DNA"/>
</dbReference>
<keyword evidence="4" id="KW-0238">DNA-binding</keyword>
<dbReference type="SUPFAM" id="SSF88946">
    <property type="entry name" value="Sigma2 domain of RNA polymerase sigma factors"/>
    <property type="match status" value="1"/>
</dbReference>
<dbReference type="SUPFAM" id="SSF88659">
    <property type="entry name" value="Sigma3 and sigma4 domains of RNA polymerase sigma factors"/>
    <property type="match status" value="1"/>
</dbReference>
<evidence type="ECO:0000256" key="2">
    <source>
        <dbReference type="ARBA" id="ARBA00023015"/>
    </source>
</evidence>
<dbReference type="PANTHER" id="PTHR43133">
    <property type="entry name" value="RNA POLYMERASE ECF-TYPE SIGMA FACTO"/>
    <property type="match status" value="1"/>
</dbReference>
<dbReference type="InterPro" id="IPR013324">
    <property type="entry name" value="RNA_pol_sigma_r3/r4-like"/>
</dbReference>
<dbReference type="AlphaFoldDB" id="A0A0X8G7M9"/>
<dbReference type="NCBIfam" id="TIGR02937">
    <property type="entry name" value="sigma70-ECF"/>
    <property type="match status" value="1"/>
</dbReference>
<reference evidence="8" key="1">
    <citation type="submission" date="2015-12" db="EMBL/GenBank/DDBJ databases">
        <title>Complete genome sequence of Lutibacter profundus strain LP1.</title>
        <authorList>
            <person name="Wissuwa J."/>
            <person name="Le Moine Bauer S."/>
            <person name="Stokke R."/>
            <person name="Dahle H."/>
            <person name="Steen I.H."/>
        </authorList>
    </citation>
    <scope>NUCLEOTIDE SEQUENCE [LARGE SCALE GENOMIC DNA]</scope>
    <source>
        <strain evidence="8">LP1</strain>
    </source>
</reference>
<dbReference type="PATRIC" id="fig|1622118.3.peg.2021"/>
<evidence type="ECO:0000313" key="7">
    <source>
        <dbReference type="EMBL" id="AMC11540.1"/>
    </source>
</evidence>
<proteinExistence type="inferred from homology"/>
<evidence type="ECO:0000313" key="8">
    <source>
        <dbReference type="Proteomes" id="UP000059672"/>
    </source>
</evidence>
<protein>
    <submittedName>
        <fullName evidence="7">RNA polymerase subunit sigma-24</fullName>
    </submittedName>
</protein>
<dbReference type="GO" id="GO:0003677">
    <property type="term" value="F:DNA binding"/>
    <property type="evidence" value="ECO:0007669"/>
    <property type="project" value="UniProtKB-KW"/>
</dbReference>
<dbReference type="Pfam" id="PF04542">
    <property type="entry name" value="Sigma70_r2"/>
    <property type="match status" value="1"/>
</dbReference>
<keyword evidence="5" id="KW-0804">Transcription</keyword>
<dbReference type="Gene3D" id="1.10.1740.10">
    <property type="match status" value="1"/>
</dbReference>
<organism evidence="7 8">
    <name type="scientific">Lutibacter profundi</name>
    <dbReference type="NCBI Taxonomy" id="1622118"/>
    <lineage>
        <taxon>Bacteria</taxon>
        <taxon>Pseudomonadati</taxon>
        <taxon>Bacteroidota</taxon>
        <taxon>Flavobacteriia</taxon>
        <taxon>Flavobacteriales</taxon>
        <taxon>Flavobacteriaceae</taxon>
        <taxon>Lutibacter</taxon>
    </lineage>
</organism>
<dbReference type="GO" id="GO:0016987">
    <property type="term" value="F:sigma factor activity"/>
    <property type="evidence" value="ECO:0007669"/>
    <property type="project" value="UniProtKB-KW"/>
</dbReference>
<dbReference type="InterPro" id="IPR014284">
    <property type="entry name" value="RNA_pol_sigma-70_dom"/>
</dbReference>
<sequence>MNKKPHADHIYIEALLKNDSKVLSDIYKNFSHKIVSYVKNNNGNSDDAQDIIQETLVTIFHQAKEKNFILTCPFDAYFYLLCKRRWLNELKKRGNNRVTILEDDTSITVEQEQQVEETEIFEKQYHLFESKFKELGAKCQELLKTCFKIKSMEKVAEILGVTYGYARKKKSQCMGKLTQLVKNSNEFHQLKTN</sequence>
<gene>
    <name evidence="7" type="ORF">Lupro_09790</name>
</gene>
<dbReference type="RefSeq" id="WP_068209476.1">
    <property type="nucleotide sequence ID" value="NZ_CP013355.1"/>
</dbReference>
<evidence type="ECO:0000256" key="3">
    <source>
        <dbReference type="ARBA" id="ARBA00023082"/>
    </source>
</evidence>
<dbReference type="KEGG" id="lut:Lupro_09790"/>
<comment type="similarity">
    <text evidence="1">Belongs to the sigma-70 factor family. ECF subfamily.</text>
</comment>
<dbReference type="OrthoDB" id="1099849at2"/>
<dbReference type="Proteomes" id="UP000059672">
    <property type="component" value="Chromosome"/>
</dbReference>
<dbReference type="InterPro" id="IPR007627">
    <property type="entry name" value="RNA_pol_sigma70_r2"/>
</dbReference>
<dbReference type="STRING" id="1622118.Lupro_09790"/>
<keyword evidence="8" id="KW-1185">Reference proteome</keyword>
<evidence type="ECO:0000256" key="1">
    <source>
        <dbReference type="ARBA" id="ARBA00010641"/>
    </source>
</evidence>
<name>A0A0X8G7M9_9FLAO</name>
<dbReference type="PANTHER" id="PTHR43133:SF8">
    <property type="entry name" value="RNA POLYMERASE SIGMA FACTOR HI_1459-RELATED"/>
    <property type="match status" value="1"/>
</dbReference>
<dbReference type="InterPro" id="IPR039425">
    <property type="entry name" value="RNA_pol_sigma-70-like"/>
</dbReference>
<keyword evidence="2" id="KW-0805">Transcription regulation</keyword>
<dbReference type="GO" id="GO:0006352">
    <property type="term" value="P:DNA-templated transcription initiation"/>
    <property type="evidence" value="ECO:0007669"/>
    <property type="project" value="InterPro"/>
</dbReference>
<evidence type="ECO:0000259" key="6">
    <source>
        <dbReference type="Pfam" id="PF04542"/>
    </source>
</evidence>